<dbReference type="RefSeq" id="WP_040431330.1">
    <property type="nucleotide sequence ID" value="NZ_JBIAZU010000004.1"/>
</dbReference>
<dbReference type="Pfam" id="PF06283">
    <property type="entry name" value="ThuA"/>
    <property type="match status" value="1"/>
</dbReference>
<organism evidence="2 3">
    <name type="scientific">Paractinoplanes globisporus</name>
    <dbReference type="NCBI Taxonomy" id="113565"/>
    <lineage>
        <taxon>Bacteria</taxon>
        <taxon>Bacillati</taxon>
        <taxon>Actinomycetota</taxon>
        <taxon>Actinomycetes</taxon>
        <taxon>Micromonosporales</taxon>
        <taxon>Micromonosporaceae</taxon>
        <taxon>Paractinoplanes</taxon>
    </lineage>
</organism>
<dbReference type="Gene3D" id="3.40.50.880">
    <property type="match status" value="1"/>
</dbReference>
<dbReference type="Proteomes" id="UP001602245">
    <property type="component" value="Unassembled WGS sequence"/>
</dbReference>
<evidence type="ECO:0000313" key="2">
    <source>
        <dbReference type="EMBL" id="MFF5292014.1"/>
    </source>
</evidence>
<evidence type="ECO:0000313" key="3">
    <source>
        <dbReference type="Proteomes" id="UP001602245"/>
    </source>
</evidence>
<keyword evidence="3" id="KW-1185">Reference proteome</keyword>
<dbReference type="InterPro" id="IPR029062">
    <property type="entry name" value="Class_I_gatase-like"/>
</dbReference>
<dbReference type="SUPFAM" id="SSF52317">
    <property type="entry name" value="Class I glutamine amidotransferase-like"/>
    <property type="match status" value="1"/>
</dbReference>
<dbReference type="InterPro" id="IPR029010">
    <property type="entry name" value="ThuA-like"/>
</dbReference>
<evidence type="ECO:0000259" key="1">
    <source>
        <dbReference type="Pfam" id="PF06283"/>
    </source>
</evidence>
<comment type="caution">
    <text evidence="2">The sequence shown here is derived from an EMBL/GenBank/DDBJ whole genome shotgun (WGS) entry which is preliminary data.</text>
</comment>
<dbReference type="EMBL" id="JBIAZU010000004">
    <property type="protein sequence ID" value="MFF5292014.1"/>
    <property type="molecule type" value="Genomic_DNA"/>
</dbReference>
<dbReference type="PANTHER" id="PTHR40469:SF2">
    <property type="entry name" value="GALACTOSE-BINDING DOMAIN-LIKE SUPERFAMILY PROTEIN"/>
    <property type="match status" value="1"/>
</dbReference>
<proteinExistence type="predicted"/>
<protein>
    <submittedName>
        <fullName evidence="2">ThuA domain-containing protein</fullName>
    </submittedName>
</protein>
<name>A0ABW6WFD3_9ACTN</name>
<sequence>MTTRSSTSARRALVVVNGDDVYEDIFTAAMELPGLLGEAGFAATVGMGTGHLTAVPRQHADLVVLYTAAGWFGTAAQRELERRVEAGTGLIAIHASNVLAADAPLADLIGSRYAGHGPRPHESRYRVNVDVGHPLVRGLQPFEITHEHYVLDLRTPAHAVAWRAAGQRHEPLVHVRQKGAGRVCYVQFGHDMRSWGEPGVREIVRRAARWTVGEAP</sequence>
<reference evidence="2 3" key="1">
    <citation type="submission" date="2024-10" db="EMBL/GenBank/DDBJ databases">
        <title>The Natural Products Discovery Center: Release of the First 8490 Sequenced Strains for Exploring Actinobacteria Biosynthetic Diversity.</title>
        <authorList>
            <person name="Kalkreuter E."/>
            <person name="Kautsar S.A."/>
            <person name="Yang D."/>
            <person name="Bader C.D."/>
            <person name="Teijaro C.N."/>
            <person name="Fluegel L."/>
            <person name="Davis C.M."/>
            <person name="Simpson J.R."/>
            <person name="Lauterbach L."/>
            <person name="Steele A.D."/>
            <person name="Gui C."/>
            <person name="Meng S."/>
            <person name="Li G."/>
            <person name="Viehrig K."/>
            <person name="Ye F."/>
            <person name="Su P."/>
            <person name="Kiefer A.F."/>
            <person name="Nichols A."/>
            <person name="Cepeda A.J."/>
            <person name="Yan W."/>
            <person name="Fan B."/>
            <person name="Jiang Y."/>
            <person name="Adhikari A."/>
            <person name="Zheng C.-J."/>
            <person name="Schuster L."/>
            <person name="Cowan T.M."/>
            <person name="Smanski M.J."/>
            <person name="Chevrette M.G."/>
            <person name="De Carvalho L.P.S."/>
            <person name="Shen B."/>
        </authorList>
    </citation>
    <scope>NUCLEOTIDE SEQUENCE [LARGE SCALE GENOMIC DNA]</scope>
    <source>
        <strain evidence="2 3">NPDC000087</strain>
    </source>
</reference>
<accession>A0ABW6WFD3</accession>
<dbReference type="PANTHER" id="PTHR40469">
    <property type="entry name" value="SECRETED GLYCOSYL HYDROLASE"/>
    <property type="match status" value="1"/>
</dbReference>
<feature type="domain" description="ThuA-like" evidence="1">
    <location>
        <begin position="21"/>
        <end position="211"/>
    </location>
</feature>
<gene>
    <name evidence="2" type="ORF">ACFY35_21450</name>
</gene>